<dbReference type="GO" id="GO:0052689">
    <property type="term" value="F:carboxylic ester hydrolase activity"/>
    <property type="evidence" value="ECO:0007669"/>
    <property type="project" value="TreeGrafter"/>
</dbReference>
<keyword evidence="5" id="KW-1185">Reference proteome</keyword>
<accession>A0A918W4Y6</accession>
<dbReference type="EMBL" id="BMYD01000001">
    <property type="protein sequence ID" value="GHA69289.1"/>
    <property type="molecule type" value="Genomic_DNA"/>
</dbReference>
<evidence type="ECO:0008006" key="6">
    <source>
        <dbReference type="Google" id="ProtNLM"/>
    </source>
</evidence>
<dbReference type="SUPFAM" id="SSF53474">
    <property type="entry name" value="alpha/beta-Hydrolases"/>
    <property type="match status" value="1"/>
</dbReference>
<dbReference type="Gene3D" id="3.40.50.1820">
    <property type="entry name" value="alpha/beta hydrolase"/>
    <property type="match status" value="1"/>
</dbReference>
<proteinExistence type="predicted"/>
<feature type="chain" id="PRO_5037341492" description="Alpha/beta fold hydrolase" evidence="1">
    <location>
        <begin position="23"/>
        <end position="451"/>
    </location>
</feature>
<dbReference type="InterPro" id="IPR053145">
    <property type="entry name" value="AB_hydrolase_Est10"/>
</dbReference>
<feature type="signal peptide" evidence="1">
    <location>
        <begin position="1"/>
        <end position="22"/>
    </location>
</feature>
<dbReference type="InterPro" id="IPR029058">
    <property type="entry name" value="AB_hydrolase_fold"/>
</dbReference>
<sequence length="451" mass="47561">MTLQTIRILFLLSMLVIAPWSAAAPKIEPVSIATGLLDDLDRGAYEAAAARFSPEMRAAIGADKLRAVWQSLPAQAGARIGRGDARVSQRDGTDVVVIPVRHEKAALDAQIAVDAQGRIVGFFIAPAAPPPPTPPAADAGFTERDARIGTGEHALPGTITLPDAANGTLLPAVVLVHGSGPQDRNETIGPNRPFLDLARGLAKHGVATLRYNKRTHARPQDFASGDFDMDDETTRNAVAAVAALKATPGIDPQRVFVLGHSLGGMLAPRIASGASPLAGLILLAAPARPVLDILLEQHNRLAAMDGAVSADEKARIEVLARQIASVRSDAAVPAGESPMGLPPRYWRALERVDPVAEAKATTLPLLLLHGGRDIQVTDADWQKWKQALADTPRATLRHYPALNHLGMAGEGPGSIAEYQTAGRVDAQLISDIAGWVTVQRPPALPDTGEAR</sequence>
<comment type="caution">
    <text evidence="4">The sequence shown here is derived from an EMBL/GenBank/DDBJ whole genome shotgun (WGS) entry which is preliminary data.</text>
</comment>
<dbReference type="Gene3D" id="3.10.450.590">
    <property type="match status" value="1"/>
</dbReference>
<dbReference type="Proteomes" id="UP000646426">
    <property type="component" value="Unassembled WGS sequence"/>
</dbReference>
<evidence type="ECO:0000259" key="3">
    <source>
        <dbReference type="Pfam" id="PF13026"/>
    </source>
</evidence>
<reference evidence="4" key="2">
    <citation type="submission" date="2020-09" db="EMBL/GenBank/DDBJ databases">
        <authorList>
            <person name="Sun Q."/>
            <person name="Kim S."/>
        </authorList>
    </citation>
    <scope>NUCLEOTIDE SEQUENCE</scope>
    <source>
        <strain evidence="4">KCTC 23077</strain>
    </source>
</reference>
<dbReference type="Pfam" id="PF13026">
    <property type="entry name" value="DUF3887"/>
    <property type="match status" value="1"/>
</dbReference>
<protein>
    <recommendedName>
        <fullName evidence="6">Alpha/beta fold hydrolase</fullName>
    </recommendedName>
</protein>
<dbReference type="PANTHER" id="PTHR43265:SF1">
    <property type="entry name" value="ESTERASE ESTD"/>
    <property type="match status" value="1"/>
</dbReference>
<keyword evidence="1" id="KW-0732">Signal</keyword>
<evidence type="ECO:0000313" key="4">
    <source>
        <dbReference type="EMBL" id="GHA69289.1"/>
    </source>
</evidence>
<dbReference type="InterPro" id="IPR022742">
    <property type="entry name" value="Hydrolase_4"/>
</dbReference>
<evidence type="ECO:0000259" key="2">
    <source>
        <dbReference type="Pfam" id="PF12146"/>
    </source>
</evidence>
<gene>
    <name evidence="4" type="ORF">GCM10007067_01520</name>
</gene>
<name>A0A918W4Y6_9GAMM</name>
<feature type="domain" description="Serine aminopeptidase S33" evidence="2">
    <location>
        <begin position="194"/>
        <end position="404"/>
    </location>
</feature>
<feature type="domain" description="DUF3887" evidence="3">
    <location>
        <begin position="36"/>
        <end position="122"/>
    </location>
</feature>
<evidence type="ECO:0000256" key="1">
    <source>
        <dbReference type="SAM" id="SignalP"/>
    </source>
</evidence>
<dbReference type="AlphaFoldDB" id="A0A918W4Y6"/>
<dbReference type="PANTHER" id="PTHR43265">
    <property type="entry name" value="ESTERASE ESTD"/>
    <property type="match status" value="1"/>
</dbReference>
<dbReference type="Pfam" id="PF12146">
    <property type="entry name" value="Hydrolase_4"/>
    <property type="match status" value="1"/>
</dbReference>
<reference evidence="4" key="1">
    <citation type="journal article" date="2014" name="Int. J. Syst. Evol. Microbiol.">
        <title>Complete genome sequence of Corynebacterium casei LMG S-19264T (=DSM 44701T), isolated from a smear-ripened cheese.</title>
        <authorList>
            <consortium name="US DOE Joint Genome Institute (JGI-PGF)"/>
            <person name="Walter F."/>
            <person name="Albersmeier A."/>
            <person name="Kalinowski J."/>
            <person name="Ruckert C."/>
        </authorList>
    </citation>
    <scope>NUCLEOTIDE SEQUENCE</scope>
    <source>
        <strain evidence="4">KCTC 23077</strain>
    </source>
</reference>
<dbReference type="RefSeq" id="WP_229792247.1">
    <property type="nucleotide sequence ID" value="NZ_BMYD01000001.1"/>
</dbReference>
<dbReference type="InterPro" id="IPR024981">
    <property type="entry name" value="DUF3887"/>
</dbReference>
<organism evidence="4 5">
    <name type="scientific">Cognatilysobacter bugurensis</name>
    <dbReference type="NCBI Taxonomy" id="543356"/>
    <lineage>
        <taxon>Bacteria</taxon>
        <taxon>Pseudomonadati</taxon>
        <taxon>Pseudomonadota</taxon>
        <taxon>Gammaproteobacteria</taxon>
        <taxon>Lysobacterales</taxon>
        <taxon>Lysobacteraceae</taxon>
        <taxon>Cognatilysobacter</taxon>
    </lineage>
</organism>
<evidence type="ECO:0000313" key="5">
    <source>
        <dbReference type="Proteomes" id="UP000646426"/>
    </source>
</evidence>